<dbReference type="GO" id="GO:0006508">
    <property type="term" value="P:proteolysis"/>
    <property type="evidence" value="ECO:0007669"/>
    <property type="project" value="UniProtKB-KW"/>
</dbReference>
<feature type="domain" description="P/Homo B" evidence="10">
    <location>
        <begin position="543"/>
        <end position="671"/>
    </location>
</feature>
<dbReference type="InterPro" id="IPR023827">
    <property type="entry name" value="Peptidase_S8_Asp-AS"/>
</dbReference>
<dbReference type="InterPro" id="IPR000601">
    <property type="entry name" value="PKD_dom"/>
</dbReference>
<feature type="active site" description="Charge relay system" evidence="5 6">
    <location>
        <position position="221"/>
    </location>
</feature>
<dbReference type="SMART" id="SM00089">
    <property type="entry name" value="PKD"/>
    <property type="match status" value="2"/>
</dbReference>
<dbReference type="InterPro" id="IPR023828">
    <property type="entry name" value="Peptidase_S8_Ser-AS"/>
</dbReference>
<dbReference type="SUPFAM" id="SSF52743">
    <property type="entry name" value="Subtilisin-like"/>
    <property type="match status" value="1"/>
</dbReference>
<dbReference type="InterPro" id="IPR013783">
    <property type="entry name" value="Ig-like_fold"/>
</dbReference>
<dbReference type="PROSITE" id="PS00138">
    <property type="entry name" value="SUBTILASE_SER"/>
    <property type="match status" value="1"/>
</dbReference>
<protein>
    <recommendedName>
        <fullName evidence="13">Thermophilic serine proteinase</fullName>
    </recommendedName>
</protein>
<evidence type="ECO:0000256" key="7">
    <source>
        <dbReference type="RuleBase" id="RU003355"/>
    </source>
</evidence>
<evidence type="ECO:0000259" key="9">
    <source>
        <dbReference type="PROSITE" id="PS50093"/>
    </source>
</evidence>
<dbReference type="PROSITE" id="PS50093">
    <property type="entry name" value="PKD"/>
    <property type="match status" value="1"/>
</dbReference>
<proteinExistence type="inferred from homology"/>
<dbReference type="Gene3D" id="3.40.50.200">
    <property type="entry name" value="Peptidase S8/S53 domain"/>
    <property type="match status" value="1"/>
</dbReference>
<dbReference type="InterPro" id="IPR035986">
    <property type="entry name" value="PKD_dom_sf"/>
</dbReference>
<dbReference type="Pfam" id="PF18911">
    <property type="entry name" value="PKD_4"/>
    <property type="match status" value="1"/>
</dbReference>
<evidence type="ECO:0000256" key="3">
    <source>
        <dbReference type="ARBA" id="ARBA00022801"/>
    </source>
</evidence>
<dbReference type="Proteomes" id="UP000198329">
    <property type="component" value="Chromosome II"/>
</dbReference>
<dbReference type="AlphaFoldDB" id="A0AAC9ULM8"/>
<dbReference type="PROSITE" id="PS51892">
    <property type="entry name" value="SUBTILASE"/>
    <property type="match status" value="1"/>
</dbReference>
<dbReference type="PROSITE" id="PS51829">
    <property type="entry name" value="P_HOMO_B"/>
    <property type="match status" value="1"/>
</dbReference>
<dbReference type="InterPro" id="IPR008979">
    <property type="entry name" value="Galactose-bd-like_sf"/>
</dbReference>
<dbReference type="PANTHER" id="PTHR43806">
    <property type="entry name" value="PEPTIDASE S8"/>
    <property type="match status" value="1"/>
</dbReference>
<dbReference type="PANTHER" id="PTHR43806:SF11">
    <property type="entry name" value="CEREVISIN-RELATED"/>
    <property type="match status" value="1"/>
</dbReference>
<dbReference type="Gene3D" id="2.60.120.260">
    <property type="entry name" value="Galactose-binding domain-like"/>
    <property type="match status" value="1"/>
</dbReference>
<keyword evidence="12" id="KW-1185">Reference proteome</keyword>
<evidence type="ECO:0000256" key="5">
    <source>
        <dbReference type="PIRSR" id="PIRSR615500-1"/>
    </source>
</evidence>
<dbReference type="SUPFAM" id="SSF49785">
    <property type="entry name" value="Galactose-binding domain-like"/>
    <property type="match status" value="1"/>
</dbReference>
<keyword evidence="4 6" id="KW-0720">Serine protease</keyword>
<dbReference type="GO" id="GO:0004252">
    <property type="term" value="F:serine-type endopeptidase activity"/>
    <property type="evidence" value="ECO:0007669"/>
    <property type="project" value="UniProtKB-UniRule"/>
</dbReference>
<organism evidence="11 12">
    <name type="scientific">Pseudoalteromonas nigrifaciens</name>
    <dbReference type="NCBI Taxonomy" id="28109"/>
    <lineage>
        <taxon>Bacteria</taxon>
        <taxon>Pseudomonadati</taxon>
        <taxon>Pseudomonadota</taxon>
        <taxon>Gammaproteobacteria</taxon>
        <taxon>Alteromonadales</taxon>
        <taxon>Pseudoalteromonadaceae</taxon>
        <taxon>Pseudoalteromonas</taxon>
    </lineage>
</organism>
<gene>
    <name evidence="11" type="ORF">PNIG_b0296</name>
</gene>
<dbReference type="InterPro" id="IPR022409">
    <property type="entry name" value="PKD/Chitinase_dom"/>
</dbReference>
<evidence type="ECO:0000256" key="8">
    <source>
        <dbReference type="SAM" id="SignalP"/>
    </source>
</evidence>
<feature type="signal peptide" evidence="8">
    <location>
        <begin position="1"/>
        <end position="19"/>
    </location>
</feature>
<dbReference type="InterPro" id="IPR000209">
    <property type="entry name" value="Peptidase_S8/S53_dom"/>
</dbReference>
<dbReference type="InterPro" id="IPR022398">
    <property type="entry name" value="Peptidase_S8_His-AS"/>
</dbReference>
<dbReference type="InterPro" id="IPR050131">
    <property type="entry name" value="Peptidase_S8_subtilisin-like"/>
</dbReference>
<evidence type="ECO:0000256" key="6">
    <source>
        <dbReference type="PROSITE-ProRule" id="PRU01240"/>
    </source>
</evidence>
<dbReference type="Pfam" id="PF00082">
    <property type="entry name" value="Peptidase_S8"/>
    <property type="match status" value="1"/>
</dbReference>
<evidence type="ECO:0000256" key="1">
    <source>
        <dbReference type="ARBA" id="ARBA00011073"/>
    </source>
</evidence>
<dbReference type="InterPro" id="IPR036852">
    <property type="entry name" value="Peptidase_S8/S53_dom_sf"/>
</dbReference>
<feature type="chain" id="PRO_5042203458" description="Thermophilic serine proteinase" evidence="8">
    <location>
        <begin position="20"/>
        <end position="834"/>
    </location>
</feature>
<evidence type="ECO:0000313" key="11">
    <source>
        <dbReference type="EMBL" id="ASM55913.1"/>
    </source>
</evidence>
<dbReference type="Pfam" id="PF01483">
    <property type="entry name" value="P_proprotein"/>
    <property type="match status" value="1"/>
</dbReference>
<evidence type="ECO:0008006" key="13">
    <source>
        <dbReference type="Google" id="ProtNLM"/>
    </source>
</evidence>
<dbReference type="InterPro" id="IPR037045">
    <property type="entry name" value="S8pro/Inhibitor_I9_sf"/>
</dbReference>
<dbReference type="InterPro" id="IPR002884">
    <property type="entry name" value="P_dom"/>
</dbReference>
<evidence type="ECO:0000256" key="4">
    <source>
        <dbReference type="ARBA" id="ARBA00022825"/>
    </source>
</evidence>
<dbReference type="InterPro" id="IPR015500">
    <property type="entry name" value="Peptidase_S8_subtilisin-rel"/>
</dbReference>
<keyword evidence="8" id="KW-0732">Signal</keyword>
<feature type="domain" description="PKD" evidence="9">
    <location>
        <begin position="670"/>
        <end position="750"/>
    </location>
</feature>
<evidence type="ECO:0000259" key="10">
    <source>
        <dbReference type="PROSITE" id="PS51829"/>
    </source>
</evidence>
<dbReference type="Gene3D" id="2.60.40.10">
    <property type="entry name" value="Immunoglobulins"/>
    <property type="match status" value="1"/>
</dbReference>
<keyword evidence="2 6" id="KW-0645">Protease</keyword>
<dbReference type="CDD" id="cd07473">
    <property type="entry name" value="Peptidases_S8_Subtilisin_like"/>
    <property type="match status" value="1"/>
</dbReference>
<dbReference type="GeneID" id="300943520"/>
<comment type="similarity">
    <text evidence="1 6 7">Belongs to the peptidase S8 family.</text>
</comment>
<reference evidence="11 12" key="1">
    <citation type="submission" date="2015-03" db="EMBL/GenBank/DDBJ databases">
        <authorList>
            <person name="Xie B.-B."/>
            <person name="Rong J.-C."/>
            <person name="Qin Q.-L."/>
            <person name="Zhang Y.-Z."/>
        </authorList>
    </citation>
    <scope>NUCLEOTIDE SEQUENCE [LARGE SCALE GENOMIC DNA]</scope>
    <source>
        <strain evidence="11 12">KMM 661</strain>
    </source>
</reference>
<dbReference type="CDD" id="cd00146">
    <property type="entry name" value="PKD"/>
    <property type="match status" value="1"/>
</dbReference>
<name>A0AAC9ULM8_9GAMM</name>
<dbReference type="Gene3D" id="3.30.70.80">
    <property type="entry name" value="Peptidase S8 propeptide/proteinase inhibitor I9"/>
    <property type="match status" value="1"/>
</dbReference>
<feature type="active site" description="Charge relay system" evidence="5 6">
    <location>
        <position position="166"/>
    </location>
</feature>
<evidence type="ECO:0000256" key="2">
    <source>
        <dbReference type="ARBA" id="ARBA00022670"/>
    </source>
</evidence>
<dbReference type="InterPro" id="IPR034204">
    <property type="entry name" value="PfSUB1-like_cat_dom"/>
</dbReference>
<dbReference type="RefSeq" id="WP_089369139.1">
    <property type="nucleotide sequence ID" value="NZ_BJXZ01000039.1"/>
</dbReference>
<dbReference type="EMBL" id="CP011037">
    <property type="protein sequence ID" value="ASM55913.1"/>
    <property type="molecule type" value="Genomic_DNA"/>
</dbReference>
<accession>A0AAC9ULM8</accession>
<dbReference type="PROSITE" id="PS00137">
    <property type="entry name" value="SUBTILASE_HIS"/>
    <property type="match status" value="1"/>
</dbReference>
<evidence type="ECO:0000313" key="12">
    <source>
        <dbReference type="Proteomes" id="UP000198329"/>
    </source>
</evidence>
<dbReference type="PROSITE" id="PS00136">
    <property type="entry name" value="SUBTILASE_ASP"/>
    <property type="match status" value="1"/>
</dbReference>
<feature type="active site" description="Charge relay system" evidence="5 6">
    <location>
        <position position="386"/>
    </location>
</feature>
<sequence length="834" mass="87791">MKTKLSIITLALLPCLAAAKVPDVGVMQQQDAATSDSLIVKYKKNATPAMRKHARSLVRAKISDLNNDEIDDSYTSLLSGRLAKFKVAGMSTKEAIERLKSHQAIEYVEPDYKVSIANVPNDPRFDELWGLHNVGQSGGTVDADIDAPEAWTISIGSRDVVVGVIDTGVDYSHNDLASNMWVNTAEIAGDGIDNDGNGYIDDIYGINAITDSGDPMDDQGHGTHVSGTIGASGNDAIGVVGVNHEVSIVGCKFLAADGTGSTSGAIKCIDYMISLKNSGVNLRVLNNSWGGGGFSQALAEAIDASEAADILFVAAAGNDALDNDLNPHYPSSYEHDSILSVASTDRNDAMSSFSQWGLTSVDLGAPGTAILSTVPGNAYSSYSGTSMATPHVAGAAALALSVNPDLTALELKELLMSSGDANAALQGKTVAGTRLNVNQALIDADPTPGFKLSVSPLSQEITAGESASYTFSVGSIANWDGDVAFALTGNLDSASLSRNTARPGEEVQLVVPTTEETQWGEYEFTVTATSDDRVKESTVKLMVKPMGLNDFTYSSDENIAIPDNAPEGVSSVITIADELTVFNTVADVNISHTWSGDLIVKLISAQGTTITLQNKEGGSSDDIIKSFTSDAFNGEVATGDWALHVQDTAGADTGNINGWSLTLSAIGEVSPQPPRASFSVETQGLTASFTDSSTDANNDITQWQWSFGDGATSTDASPLHAYAVAGSYEVELTVTDSEGNTNASTQTVVVSDVEIELSLKRANKSRLGTMRVELSWQQVGAQSLNVYRNGELVGTTSDNGRYRDYVRGATLPAYDYQVCVTENVCSNIVTVTFN</sequence>
<dbReference type="KEGG" id="png:PNIG_b0296"/>
<keyword evidence="3 6" id="KW-0378">Hydrolase</keyword>
<dbReference type="SUPFAM" id="SSF49299">
    <property type="entry name" value="PKD domain"/>
    <property type="match status" value="1"/>
</dbReference>
<dbReference type="PRINTS" id="PR00723">
    <property type="entry name" value="SUBTILISIN"/>
</dbReference>